<accession>A0ABD1F9A0</accession>
<evidence type="ECO:0000256" key="1">
    <source>
        <dbReference type="ARBA" id="ARBA00010148"/>
    </source>
</evidence>
<dbReference type="InterPro" id="IPR008218">
    <property type="entry name" value="ATPase_V1-cplx_f_g_su"/>
</dbReference>
<dbReference type="SUPFAM" id="SSF159468">
    <property type="entry name" value="AtpF-like"/>
    <property type="match status" value="1"/>
</dbReference>
<gene>
    <name evidence="6" type="ORF">ABEB36_003477</name>
</gene>
<evidence type="ECO:0000256" key="2">
    <source>
        <dbReference type="ARBA" id="ARBA00022448"/>
    </source>
</evidence>
<evidence type="ECO:0008006" key="8">
    <source>
        <dbReference type="Google" id="ProtNLM"/>
    </source>
</evidence>
<dbReference type="PANTHER" id="PTHR13861:SF2">
    <property type="entry name" value="V-TYPE PROTON ATPASE SUBUNIT F"/>
    <property type="match status" value="1"/>
</dbReference>
<dbReference type="Gene3D" id="3.40.50.10580">
    <property type="entry name" value="ATPase, V1 complex, subunit F"/>
    <property type="match status" value="1"/>
</dbReference>
<keyword evidence="3" id="KW-0375">Hydrogen ion transport</keyword>
<dbReference type="GO" id="GO:1902600">
    <property type="term" value="P:proton transmembrane transport"/>
    <property type="evidence" value="ECO:0007669"/>
    <property type="project" value="UniProtKB-KW"/>
</dbReference>
<dbReference type="PANTHER" id="PTHR13861">
    <property type="entry name" value="VACUOLAR ATP SYNTHASE SUBUNIT F"/>
    <property type="match status" value="1"/>
</dbReference>
<reference evidence="6 7" key="1">
    <citation type="submission" date="2024-05" db="EMBL/GenBank/DDBJ databases">
        <title>Genetic variation in Jamaican populations of the coffee berry borer (Hypothenemus hampei).</title>
        <authorList>
            <person name="Errbii M."/>
            <person name="Myrie A."/>
        </authorList>
    </citation>
    <scope>NUCLEOTIDE SEQUENCE [LARGE SCALE GENOMIC DNA]</scope>
    <source>
        <strain evidence="6">JA-Hopewell-2020-01-JO</strain>
        <tissue evidence="6">Whole body</tissue>
    </source>
</reference>
<dbReference type="AlphaFoldDB" id="A0ABD1F9A0"/>
<feature type="compositionally biased region" description="Polar residues" evidence="5">
    <location>
        <begin position="152"/>
        <end position="168"/>
    </location>
</feature>
<dbReference type="Proteomes" id="UP001566132">
    <property type="component" value="Unassembled WGS sequence"/>
</dbReference>
<dbReference type="EMBL" id="JBDJPC010000002">
    <property type="protein sequence ID" value="KAL1514178.1"/>
    <property type="molecule type" value="Genomic_DNA"/>
</dbReference>
<protein>
    <recommendedName>
        <fullName evidence="8">V-type proton ATPase subunit F</fullName>
    </recommendedName>
</protein>
<evidence type="ECO:0000256" key="4">
    <source>
        <dbReference type="ARBA" id="ARBA00023065"/>
    </source>
</evidence>
<sequence>MENYLFCRSQTSGLERLRCSDNNSSPLSCSSSSSLYIGEPKLIAIIGDEDTCVGFILAGIGQANEELGDNFIVVDPKMDDFKLELMFLDMLARPDIGLVLITKEAAKKISNLSNRFKGINPTILIIPGHNGPFEIDLPMAVKDIEERRKSSAIGSSRKGSTCSTTSIKTNESVQVGNLSRKVSTHSLRSAVSS</sequence>
<keyword evidence="4" id="KW-0406">Ion transport</keyword>
<proteinExistence type="inferred from homology"/>
<name>A0ABD1F9A0_HYPHA</name>
<evidence type="ECO:0000313" key="6">
    <source>
        <dbReference type="EMBL" id="KAL1514178.1"/>
    </source>
</evidence>
<keyword evidence="7" id="KW-1185">Reference proteome</keyword>
<feature type="region of interest" description="Disordered" evidence="5">
    <location>
        <begin position="148"/>
        <end position="168"/>
    </location>
</feature>
<evidence type="ECO:0000256" key="5">
    <source>
        <dbReference type="SAM" id="MobiDB-lite"/>
    </source>
</evidence>
<comment type="similarity">
    <text evidence="1">Belongs to the V-ATPase F subunit family.</text>
</comment>
<dbReference type="InterPro" id="IPR036906">
    <property type="entry name" value="ATPase_V1_fsu_sf"/>
</dbReference>
<dbReference type="Pfam" id="PF01990">
    <property type="entry name" value="ATP-synt_F"/>
    <property type="match status" value="1"/>
</dbReference>
<evidence type="ECO:0000256" key="3">
    <source>
        <dbReference type="ARBA" id="ARBA00022781"/>
    </source>
</evidence>
<comment type="caution">
    <text evidence="6">The sequence shown here is derived from an EMBL/GenBank/DDBJ whole genome shotgun (WGS) entry which is preliminary data.</text>
</comment>
<organism evidence="6 7">
    <name type="scientific">Hypothenemus hampei</name>
    <name type="common">Coffee berry borer</name>
    <dbReference type="NCBI Taxonomy" id="57062"/>
    <lineage>
        <taxon>Eukaryota</taxon>
        <taxon>Metazoa</taxon>
        <taxon>Ecdysozoa</taxon>
        <taxon>Arthropoda</taxon>
        <taxon>Hexapoda</taxon>
        <taxon>Insecta</taxon>
        <taxon>Pterygota</taxon>
        <taxon>Neoptera</taxon>
        <taxon>Endopterygota</taxon>
        <taxon>Coleoptera</taxon>
        <taxon>Polyphaga</taxon>
        <taxon>Cucujiformia</taxon>
        <taxon>Curculionidae</taxon>
        <taxon>Scolytinae</taxon>
        <taxon>Hypothenemus</taxon>
    </lineage>
</organism>
<keyword evidence="2" id="KW-0813">Transport</keyword>
<evidence type="ECO:0000313" key="7">
    <source>
        <dbReference type="Proteomes" id="UP001566132"/>
    </source>
</evidence>